<dbReference type="EMBL" id="CM010715">
    <property type="protein sequence ID" value="RZC44558.1"/>
    <property type="molecule type" value="Genomic_DNA"/>
</dbReference>
<name>A0A4Y7IAM5_PAPSO</name>
<accession>A0A4Y7IAM5</accession>
<dbReference type="PANTHER" id="PTHR42938:SF11">
    <property type="entry name" value="ERYTHRONATE-4-PHOSPHATE DEHYDROGENASE FAMILY PROTEIN"/>
    <property type="match status" value="1"/>
</dbReference>
<evidence type="ECO:0000313" key="3">
    <source>
        <dbReference type="Proteomes" id="UP000316621"/>
    </source>
</evidence>
<protein>
    <recommendedName>
        <fullName evidence="4">Erythronate-4-phosphate dehydrogenase family protein</fullName>
    </recommendedName>
</protein>
<dbReference type="AlphaFoldDB" id="A0A4Y7IAM5"/>
<sequence>MTNSEKRYNFVSLDGVLITIRQVIRVLNSDYKLDFDKTKDKRRFLVGYRISLKKSNKRIVGFRKVMMESSYETVNGNEVADSGHKVIRNSQYPSPRSKASSPWFEMRVFYVRISNCEVDSSTPEYLTLNHIPLAHDTLLEVNGGRSSMFSDGVTSQLRRDRVDKKSEEATFVSTDSIRMTGSVKFEVFDREDLVLSGVLELSNCNGFVGESKNHSKQWNMNCQSEITSASAFFKGKQSESHSPTIEVYVAGCFSGTPIILTKTLHINFRRKHTRKGMLDSIPEYETTESKKDVDSELPLQISGYRDYKPDNDEDYNSLYMREEYIEGDDGELSWFNAGVRVGVGIGLGVCLGVGIGVGLLVRTYQTTTRTFKRRLI</sequence>
<organism evidence="2 3">
    <name type="scientific">Papaver somniferum</name>
    <name type="common">Opium poppy</name>
    <dbReference type="NCBI Taxonomy" id="3469"/>
    <lineage>
        <taxon>Eukaryota</taxon>
        <taxon>Viridiplantae</taxon>
        <taxon>Streptophyta</taxon>
        <taxon>Embryophyta</taxon>
        <taxon>Tracheophyta</taxon>
        <taxon>Spermatophyta</taxon>
        <taxon>Magnoliopsida</taxon>
        <taxon>Ranunculales</taxon>
        <taxon>Papaveraceae</taxon>
        <taxon>Papaveroideae</taxon>
        <taxon>Papaver</taxon>
    </lineage>
</organism>
<gene>
    <name evidence="2" type="ORF">C5167_037506</name>
</gene>
<dbReference type="Proteomes" id="UP000316621">
    <property type="component" value="Chromosome 1"/>
</dbReference>
<proteinExistence type="predicted"/>
<keyword evidence="1" id="KW-0812">Transmembrane</keyword>
<dbReference type="Gramene" id="RZC44558">
    <property type="protein sequence ID" value="RZC44558"/>
    <property type="gene ID" value="C5167_037506"/>
</dbReference>
<reference evidence="2 3" key="1">
    <citation type="journal article" date="2018" name="Science">
        <title>The opium poppy genome and morphinan production.</title>
        <authorList>
            <person name="Guo L."/>
            <person name="Winzer T."/>
            <person name="Yang X."/>
            <person name="Li Y."/>
            <person name="Ning Z."/>
            <person name="He Z."/>
            <person name="Teodor R."/>
            <person name="Lu Y."/>
            <person name="Bowser T.A."/>
            <person name="Graham I.A."/>
            <person name="Ye K."/>
        </authorList>
    </citation>
    <scope>NUCLEOTIDE SEQUENCE [LARGE SCALE GENOMIC DNA]</scope>
    <source>
        <strain evidence="3">cv. HN1</strain>
        <tissue evidence="2">Leaves</tissue>
    </source>
</reference>
<evidence type="ECO:0000313" key="2">
    <source>
        <dbReference type="EMBL" id="RZC44558.1"/>
    </source>
</evidence>
<feature type="transmembrane region" description="Helical" evidence="1">
    <location>
        <begin position="341"/>
        <end position="364"/>
    </location>
</feature>
<keyword evidence="1" id="KW-1133">Transmembrane helix</keyword>
<dbReference type="OMA" id="TRCSMYS"/>
<keyword evidence="1" id="KW-0472">Membrane</keyword>
<dbReference type="PANTHER" id="PTHR42938">
    <property type="entry name" value="FORMATE DEHYDROGENASE 1"/>
    <property type="match status" value="1"/>
</dbReference>
<dbReference type="GO" id="GO:0004617">
    <property type="term" value="F:phosphoglycerate dehydrogenase activity"/>
    <property type="evidence" value="ECO:0007669"/>
    <property type="project" value="TreeGrafter"/>
</dbReference>
<evidence type="ECO:0000256" key="1">
    <source>
        <dbReference type="SAM" id="Phobius"/>
    </source>
</evidence>
<keyword evidence="3" id="KW-1185">Reference proteome</keyword>
<evidence type="ECO:0008006" key="4">
    <source>
        <dbReference type="Google" id="ProtNLM"/>
    </source>
</evidence>